<accession>A0A2C5Y8J9</accession>
<evidence type="ECO:0000313" key="1">
    <source>
        <dbReference type="EMBL" id="PHH63284.1"/>
    </source>
</evidence>
<reference evidence="1 2" key="1">
    <citation type="submission" date="2017-06" db="EMBL/GenBank/DDBJ databases">
        <title>Ant-infecting Ophiocordyceps genomes reveal a high diversity of potential behavioral manipulation genes and a possible major role for enterotoxins.</title>
        <authorList>
            <person name="De Bekker C."/>
            <person name="Evans H.C."/>
            <person name="Brachmann A."/>
            <person name="Hughes D.P."/>
        </authorList>
    </citation>
    <scope>NUCLEOTIDE SEQUENCE [LARGE SCALE GENOMIC DNA]</scope>
    <source>
        <strain evidence="1 2">Map64</strain>
    </source>
</reference>
<proteinExistence type="predicted"/>
<sequence>MQAAPPSLKRLKAQTLGIAISAVVETSLRTSIDSWTQLDLPDVRLKLSHGSLCWGGMQNQKLRGHVMLKAVIVARNLAQQRGSTTTEHRDWHA</sequence>
<name>A0A2C5Y8J9_9HYPO</name>
<keyword evidence="2" id="KW-1185">Reference proteome</keyword>
<organism evidence="1 2">
    <name type="scientific">Ophiocordyceps australis</name>
    <dbReference type="NCBI Taxonomy" id="1399860"/>
    <lineage>
        <taxon>Eukaryota</taxon>
        <taxon>Fungi</taxon>
        <taxon>Dikarya</taxon>
        <taxon>Ascomycota</taxon>
        <taxon>Pezizomycotina</taxon>
        <taxon>Sordariomycetes</taxon>
        <taxon>Hypocreomycetidae</taxon>
        <taxon>Hypocreales</taxon>
        <taxon>Ophiocordycipitaceae</taxon>
        <taxon>Ophiocordyceps</taxon>
    </lineage>
</organism>
<comment type="caution">
    <text evidence="1">The sequence shown here is derived from an EMBL/GenBank/DDBJ whole genome shotgun (WGS) entry which is preliminary data.</text>
</comment>
<dbReference type="EMBL" id="NJET01000053">
    <property type="protein sequence ID" value="PHH63284.1"/>
    <property type="molecule type" value="Genomic_DNA"/>
</dbReference>
<evidence type="ECO:0000313" key="2">
    <source>
        <dbReference type="Proteomes" id="UP000226192"/>
    </source>
</evidence>
<dbReference type="AlphaFoldDB" id="A0A2C5Y8J9"/>
<protein>
    <submittedName>
        <fullName evidence="1">Uncharacterized protein</fullName>
    </submittedName>
</protein>
<gene>
    <name evidence="1" type="ORF">CDD81_6141</name>
</gene>
<dbReference type="Proteomes" id="UP000226192">
    <property type="component" value="Unassembled WGS sequence"/>
</dbReference>